<comment type="caution">
    <text evidence="2">The sequence shown here is derived from an EMBL/GenBank/DDBJ whole genome shotgun (WGS) entry which is preliminary data.</text>
</comment>
<feature type="region of interest" description="Disordered" evidence="1">
    <location>
        <begin position="1"/>
        <end position="40"/>
    </location>
</feature>
<evidence type="ECO:0000313" key="2">
    <source>
        <dbReference type="EMBL" id="CAJ2504352.1"/>
    </source>
</evidence>
<feature type="compositionally biased region" description="Basic and acidic residues" evidence="1">
    <location>
        <begin position="100"/>
        <end position="117"/>
    </location>
</feature>
<evidence type="ECO:0000313" key="3">
    <source>
        <dbReference type="Proteomes" id="UP001295740"/>
    </source>
</evidence>
<proteinExistence type="predicted"/>
<keyword evidence="3" id="KW-1185">Reference proteome</keyword>
<gene>
    <name evidence="2" type="ORF">KHLLAP_LOCUS4820</name>
</gene>
<accession>A0AAI8YH27</accession>
<name>A0AAI8YH27_9PEZI</name>
<feature type="region of interest" description="Disordered" evidence="1">
    <location>
        <begin position="100"/>
        <end position="134"/>
    </location>
</feature>
<organism evidence="2 3">
    <name type="scientific">Anthostomella pinea</name>
    <dbReference type="NCBI Taxonomy" id="933095"/>
    <lineage>
        <taxon>Eukaryota</taxon>
        <taxon>Fungi</taxon>
        <taxon>Dikarya</taxon>
        <taxon>Ascomycota</taxon>
        <taxon>Pezizomycotina</taxon>
        <taxon>Sordariomycetes</taxon>
        <taxon>Xylariomycetidae</taxon>
        <taxon>Xylariales</taxon>
        <taxon>Xylariaceae</taxon>
        <taxon>Anthostomella</taxon>
    </lineage>
</organism>
<dbReference type="EMBL" id="CAUWAG010000006">
    <property type="protein sequence ID" value="CAJ2504352.1"/>
    <property type="molecule type" value="Genomic_DNA"/>
</dbReference>
<dbReference type="Proteomes" id="UP001295740">
    <property type="component" value="Unassembled WGS sequence"/>
</dbReference>
<sequence>MSRPLFKRFTWSRDSSQAQGSRPPHTDPQQRISRSNTDDIFKRDGSLVPVRVKAYNLPCPVFVNYIETKFQMELKEFNKKGIKDDYYVLQLPRDLSKAERQEIDKLRIVDPKEEKRQKERKPKTHSRSKSSDSE</sequence>
<evidence type="ECO:0000256" key="1">
    <source>
        <dbReference type="SAM" id="MobiDB-lite"/>
    </source>
</evidence>
<reference evidence="2" key="1">
    <citation type="submission" date="2023-10" db="EMBL/GenBank/DDBJ databases">
        <authorList>
            <person name="Hackl T."/>
        </authorList>
    </citation>
    <scope>NUCLEOTIDE SEQUENCE</scope>
</reference>
<protein>
    <submittedName>
        <fullName evidence="2">Uu.00g117460.m01.CDS01</fullName>
    </submittedName>
</protein>
<dbReference type="AlphaFoldDB" id="A0AAI8YH27"/>
<feature type="compositionally biased region" description="Basic residues" evidence="1">
    <location>
        <begin position="118"/>
        <end position="128"/>
    </location>
</feature>